<keyword evidence="3" id="KW-1185">Reference proteome</keyword>
<protein>
    <submittedName>
        <fullName evidence="2">Uncharacterized protein</fullName>
    </submittedName>
</protein>
<feature type="region of interest" description="Disordered" evidence="1">
    <location>
        <begin position="262"/>
        <end position="282"/>
    </location>
</feature>
<evidence type="ECO:0000313" key="3">
    <source>
        <dbReference type="Proteomes" id="UP000799539"/>
    </source>
</evidence>
<accession>A0A6A6EVY2</accession>
<evidence type="ECO:0000313" key="2">
    <source>
        <dbReference type="EMBL" id="KAF2206448.1"/>
    </source>
</evidence>
<gene>
    <name evidence="2" type="ORF">CERZMDRAFT_89281</name>
</gene>
<proteinExistence type="predicted"/>
<sequence length="307" mass="33950">MPKTKNKRRGRRQLPLLSEERDLACQYAIGVIQGKLLYTIEEIGKPLASSRPLLAVAVTFRPSILFFIPNVLSKFRRADWNQGKSPSTGIPTSVSPLPSPTPPPPSSQPLIISRENTVKWYCHRDIKPQNRLPSGCQTAEDVGGGRAVSITCSPSSSFTAIFKTPSLRRYSSLHWHSSSSYGTLPFYAQFADMCTAVQLLRSHCTWRRQREMVSVVMRVGGGGVGVASVESMRFSLHNIPHRPDKAGVTPGLCKTTERAAAESRLGERKAKEPHAHKKMAESEASRLELRYNIAICNKRGRTPADEG</sequence>
<evidence type="ECO:0000256" key="1">
    <source>
        <dbReference type="SAM" id="MobiDB-lite"/>
    </source>
</evidence>
<feature type="region of interest" description="Disordered" evidence="1">
    <location>
        <begin position="82"/>
        <end position="109"/>
    </location>
</feature>
<organism evidence="2 3">
    <name type="scientific">Cercospora zeae-maydis SCOH1-5</name>
    <dbReference type="NCBI Taxonomy" id="717836"/>
    <lineage>
        <taxon>Eukaryota</taxon>
        <taxon>Fungi</taxon>
        <taxon>Dikarya</taxon>
        <taxon>Ascomycota</taxon>
        <taxon>Pezizomycotina</taxon>
        <taxon>Dothideomycetes</taxon>
        <taxon>Dothideomycetidae</taxon>
        <taxon>Mycosphaerellales</taxon>
        <taxon>Mycosphaerellaceae</taxon>
        <taxon>Cercospora</taxon>
    </lineage>
</organism>
<reference evidence="2" key="1">
    <citation type="journal article" date="2020" name="Stud. Mycol.">
        <title>101 Dothideomycetes genomes: a test case for predicting lifestyles and emergence of pathogens.</title>
        <authorList>
            <person name="Haridas S."/>
            <person name="Albert R."/>
            <person name="Binder M."/>
            <person name="Bloem J."/>
            <person name="Labutti K."/>
            <person name="Salamov A."/>
            <person name="Andreopoulos B."/>
            <person name="Baker S."/>
            <person name="Barry K."/>
            <person name="Bills G."/>
            <person name="Bluhm B."/>
            <person name="Cannon C."/>
            <person name="Castanera R."/>
            <person name="Culley D."/>
            <person name="Daum C."/>
            <person name="Ezra D."/>
            <person name="Gonzalez J."/>
            <person name="Henrissat B."/>
            <person name="Kuo A."/>
            <person name="Liang C."/>
            <person name="Lipzen A."/>
            <person name="Lutzoni F."/>
            <person name="Magnuson J."/>
            <person name="Mondo S."/>
            <person name="Nolan M."/>
            <person name="Ohm R."/>
            <person name="Pangilinan J."/>
            <person name="Park H.-J."/>
            <person name="Ramirez L."/>
            <person name="Alfaro M."/>
            <person name="Sun H."/>
            <person name="Tritt A."/>
            <person name="Yoshinaga Y."/>
            <person name="Zwiers L.-H."/>
            <person name="Turgeon B."/>
            <person name="Goodwin S."/>
            <person name="Spatafora J."/>
            <person name="Crous P."/>
            <person name="Grigoriev I."/>
        </authorList>
    </citation>
    <scope>NUCLEOTIDE SEQUENCE</scope>
    <source>
        <strain evidence="2">SCOH1-5</strain>
    </source>
</reference>
<dbReference type="Proteomes" id="UP000799539">
    <property type="component" value="Unassembled WGS sequence"/>
</dbReference>
<feature type="compositionally biased region" description="Pro residues" evidence="1">
    <location>
        <begin position="97"/>
        <end position="107"/>
    </location>
</feature>
<name>A0A6A6EVY2_9PEZI</name>
<dbReference type="AlphaFoldDB" id="A0A6A6EVY2"/>
<dbReference type="EMBL" id="ML992720">
    <property type="protein sequence ID" value="KAF2206448.1"/>
    <property type="molecule type" value="Genomic_DNA"/>
</dbReference>